<dbReference type="InterPro" id="IPR050452">
    <property type="entry name" value="Metacaspase"/>
</dbReference>
<evidence type="ECO:0000313" key="6">
    <source>
        <dbReference type="Proteomes" id="UP000654075"/>
    </source>
</evidence>
<evidence type="ECO:0000259" key="3">
    <source>
        <dbReference type="Pfam" id="PF00656"/>
    </source>
</evidence>
<protein>
    <recommendedName>
        <fullName evidence="3">Peptidase C14 caspase domain-containing protein</fullName>
    </recommendedName>
</protein>
<dbReference type="AlphaFoldDB" id="A0A813EXG7"/>
<dbReference type="PANTHER" id="PTHR48104">
    <property type="entry name" value="METACASPASE-4"/>
    <property type="match status" value="1"/>
</dbReference>
<dbReference type="PANTHER" id="PTHR48104:SF30">
    <property type="entry name" value="METACASPASE-1"/>
    <property type="match status" value="1"/>
</dbReference>
<dbReference type="EMBL" id="CAJNNV010016662">
    <property type="protein sequence ID" value="CAE8604597.1"/>
    <property type="molecule type" value="Genomic_DNA"/>
</dbReference>
<feature type="domain" description="Peptidase C14 caspase" evidence="3">
    <location>
        <begin position="87"/>
        <end position="265"/>
    </location>
</feature>
<dbReference type="Proteomes" id="UP000654075">
    <property type="component" value="Unassembled WGS sequence"/>
</dbReference>
<comment type="caution">
    <text evidence="4">The sequence shown here is derived from an EMBL/GenBank/DDBJ whole genome shotgun (WGS) entry which is preliminary data.</text>
</comment>
<dbReference type="Gene3D" id="3.40.50.12660">
    <property type="match status" value="1"/>
</dbReference>
<dbReference type="OrthoDB" id="3223806at2759"/>
<keyword evidence="6" id="KW-1185">Reference proteome</keyword>
<dbReference type="Pfam" id="PF00656">
    <property type="entry name" value="Peptidase_C14"/>
    <property type="match status" value="1"/>
</dbReference>
<dbReference type="GO" id="GO:0005737">
    <property type="term" value="C:cytoplasm"/>
    <property type="evidence" value="ECO:0007669"/>
    <property type="project" value="TreeGrafter"/>
</dbReference>
<dbReference type="InterPro" id="IPR029030">
    <property type="entry name" value="Caspase-like_dom_sf"/>
</dbReference>
<sequence>MGNILGCRNDRYKAPTSEPVEEPEEADDREGEIHMLVCGIDYSCDRQSWAGPPPNGHGPLDTRHAFDMMVKLGQASGATTLKTLWNQQCTTEGMKAAIAEVGAACGPEDCFVFYYTGHGDQLPQDGDDSEAFDQCFCLVDANGNTDDATMTYRNQVWMRDDDFAEAILDSVDSDVKVLVLIDACHSGTMCDFTAEHSEWGKKSQRAISISGCEDTQTSAGTGKGGYFTHALMRATQALQEEHEDGSYTVASMYNMVMEKYNIHKSSGHTQRFDIHGCAIRPQEFVWPLQPLETFISPVGA</sequence>
<proteinExistence type="inferred from homology"/>
<organism evidence="4 6">
    <name type="scientific">Polarella glacialis</name>
    <name type="common">Dinoflagellate</name>
    <dbReference type="NCBI Taxonomy" id="89957"/>
    <lineage>
        <taxon>Eukaryota</taxon>
        <taxon>Sar</taxon>
        <taxon>Alveolata</taxon>
        <taxon>Dinophyceae</taxon>
        <taxon>Suessiales</taxon>
        <taxon>Suessiaceae</taxon>
        <taxon>Polarella</taxon>
    </lineage>
</organism>
<dbReference type="InterPro" id="IPR011600">
    <property type="entry name" value="Pept_C14_caspase"/>
</dbReference>
<evidence type="ECO:0000256" key="2">
    <source>
        <dbReference type="SAM" id="MobiDB-lite"/>
    </source>
</evidence>
<feature type="compositionally biased region" description="Acidic residues" evidence="2">
    <location>
        <begin position="19"/>
        <end position="30"/>
    </location>
</feature>
<evidence type="ECO:0000256" key="1">
    <source>
        <dbReference type="ARBA" id="ARBA00009005"/>
    </source>
</evidence>
<dbReference type="GO" id="GO:0006508">
    <property type="term" value="P:proteolysis"/>
    <property type="evidence" value="ECO:0007669"/>
    <property type="project" value="InterPro"/>
</dbReference>
<accession>A0A813EXG7</accession>
<dbReference type="GO" id="GO:0004197">
    <property type="term" value="F:cysteine-type endopeptidase activity"/>
    <property type="evidence" value="ECO:0007669"/>
    <property type="project" value="InterPro"/>
</dbReference>
<dbReference type="EMBL" id="CAJNNV010030083">
    <property type="protein sequence ID" value="CAE8631280.1"/>
    <property type="molecule type" value="Genomic_DNA"/>
</dbReference>
<feature type="region of interest" description="Disordered" evidence="2">
    <location>
        <begin position="1"/>
        <end position="30"/>
    </location>
</feature>
<evidence type="ECO:0000313" key="4">
    <source>
        <dbReference type="EMBL" id="CAE8604597.1"/>
    </source>
</evidence>
<reference evidence="4" key="1">
    <citation type="submission" date="2021-02" db="EMBL/GenBank/DDBJ databases">
        <authorList>
            <person name="Dougan E. K."/>
            <person name="Rhodes N."/>
            <person name="Thang M."/>
            <person name="Chan C."/>
        </authorList>
    </citation>
    <scope>NUCLEOTIDE SEQUENCE</scope>
</reference>
<name>A0A813EXG7_POLGL</name>
<gene>
    <name evidence="4" type="ORF">PGLA1383_LOCUS22748</name>
    <name evidence="5" type="ORF">PGLA1383_LOCUS47403</name>
</gene>
<dbReference type="SUPFAM" id="SSF52129">
    <property type="entry name" value="Caspase-like"/>
    <property type="match status" value="1"/>
</dbReference>
<evidence type="ECO:0000313" key="5">
    <source>
        <dbReference type="EMBL" id="CAE8631280.1"/>
    </source>
</evidence>
<comment type="similarity">
    <text evidence="1">Belongs to the peptidase C14B family.</text>
</comment>